<accession>B0DY06</accession>
<protein>
    <submittedName>
        <fullName evidence="1">Predicted protein</fullName>
    </submittedName>
</protein>
<dbReference type="EMBL" id="DS547148">
    <property type="protein sequence ID" value="EDR00602.1"/>
    <property type="molecule type" value="Genomic_DNA"/>
</dbReference>
<proteinExistence type="predicted"/>
<dbReference type="InParanoid" id="B0DY06"/>
<keyword evidence="2" id="KW-1185">Reference proteome</keyword>
<dbReference type="GeneID" id="6084442"/>
<dbReference type="AlphaFoldDB" id="B0DY06"/>
<name>B0DY06_LACBS</name>
<dbReference type="OrthoDB" id="2947226at2759"/>
<evidence type="ECO:0000313" key="2">
    <source>
        <dbReference type="Proteomes" id="UP000001194"/>
    </source>
</evidence>
<sequence length="76" mass="8765">FFEKDVLFAFNVQHDCKNEQCATTGKHMQLQERQESGAEIPMFEHTAGEHFVINTHTLHNAHLLREALPHDLTKPV</sequence>
<organism evidence="2">
    <name type="scientific">Laccaria bicolor (strain S238N-H82 / ATCC MYA-4686)</name>
    <name type="common">Bicoloured deceiver</name>
    <name type="synonym">Laccaria laccata var. bicolor</name>
    <dbReference type="NCBI Taxonomy" id="486041"/>
    <lineage>
        <taxon>Eukaryota</taxon>
        <taxon>Fungi</taxon>
        <taxon>Dikarya</taxon>
        <taxon>Basidiomycota</taxon>
        <taxon>Agaricomycotina</taxon>
        <taxon>Agaricomycetes</taxon>
        <taxon>Agaricomycetidae</taxon>
        <taxon>Agaricales</taxon>
        <taxon>Agaricineae</taxon>
        <taxon>Hydnangiaceae</taxon>
        <taxon>Laccaria</taxon>
    </lineage>
</organism>
<dbReference type="RefSeq" id="XP_001888829.1">
    <property type="nucleotide sequence ID" value="XM_001888794.1"/>
</dbReference>
<dbReference type="KEGG" id="lbc:LACBIDRAFT_240535"/>
<reference evidence="1 2" key="1">
    <citation type="journal article" date="2008" name="Nature">
        <title>The genome of Laccaria bicolor provides insights into mycorrhizal symbiosis.</title>
        <authorList>
            <person name="Martin F."/>
            <person name="Aerts A."/>
            <person name="Ahren D."/>
            <person name="Brun A."/>
            <person name="Danchin E.G.J."/>
            <person name="Duchaussoy F."/>
            <person name="Gibon J."/>
            <person name="Kohler A."/>
            <person name="Lindquist E."/>
            <person name="Pereda V."/>
            <person name="Salamov A."/>
            <person name="Shapiro H.J."/>
            <person name="Wuyts J."/>
            <person name="Blaudez D."/>
            <person name="Buee M."/>
            <person name="Brokstein P."/>
            <person name="Canbaeck B."/>
            <person name="Cohen D."/>
            <person name="Courty P.E."/>
            <person name="Coutinho P.M."/>
            <person name="Delaruelle C."/>
            <person name="Detter J.C."/>
            <person name="Deveau A."/>
            <person name="DiFazio S."/>
            <person name="Duplessis S."/>
            <person name="Fraissinet-Tachet L."/>
            <person name="Lucic E."/>
            <person name="Frey-Klett P."/>
            <person name="Fourrey C."/>
            <person name="Feussner I."/>
            <person name="Gay G."/>
            <person name="Grimwood J."/>
            <person name="Hoegger P.J."/>
            <person name="Jain P."/>
            <person name="Kilaru S."/>
            <person name="Labbe J."/>
            <person name="Lin Y.C."/>
            <person name="Legue V."/>
            <person name="Le Tacon F."/>
            <person name="Marmeisse R."/>
            <person name="Melayah D."/>
            <person name="Montanini B."/>
            <person name="Muratet M."/>
            <person name="Nehls U."/>
            <person name="Niculita-Hirzel H."/>
            <person name="Oudot-Le Secq M.P."/>
            <person name="Peter M."/>
            <person name="Quesneville H."/>
            <person name="Rajashekar B."/>
            <person name="Reich M."/>
            <person name="Rouhier N."/>
            <person name="Schmutz J."/>
            <person name="Yin T."/>
            <person name="Chalot M."/>
            <person name="Henrissat B."/>
            <person name="Kuees U."/>
            <person name="Lucas S."/>
            <person name="Van de Peer Y."/>
            <person name="Podila G.K."/>
            <person name="Polle A."/>
            <person name="Pukkila P.J."/>
            <person name="Richardson P.M."/>
            <person name="Rouze P."/>
            <person name="Sanders I.R."/>
            <person name="Stajich J.E."/>
            <person name="Tunlid A."/>
            <person name="Tuskan G."/>
            <person name="Grigoriev I.V."/>
        </authorList>
    </citation>
    <scope>NUCLEOTIDE SEQUENCE [LARGE SCALE GENOMIC DNA]</scope>
    <source>
        <strain evidence="2">S238N-H82 / ATCC MYA-4686</strain>
    </source>
</reference>
<gene>
    <name evidence="1" type="ORF">LACBIDRAFT_240535</name>
</gene>
<evidence type="ECO:0000313" key="1">
    <source>
        <dbReference type="EMBL" id="EDR00602.1"/>
    </source>
</evidence>
<feature type="non-terminal residue" evidence="1">
    <location>
        <position position="1"/>
    </location>
</feature>
<dbReference type="HOGENOM" id="CLU_157667_1_0_1"/>
<dbReference type="Proteomes" id="UP000001194">
    <property type="component" value="Unassembled WGS sequence"/>
</dbReference>